<dbReference type="InterPro" id="IPR011989">
    <property type="entry name" value="ARM-like"/>
</dbReference>
<dbReference type="SMART" id="SM01349">
    <property type="entry name" value="TOG"/>
    <property type="match status" value="1"/>
</dbReference>
<gene>
    <name evidence="2" type="ORF">HCN44_001343</name>
</gene>
<organism evidence="2 3">
    <name type="scientific">Aphidius gifuensis</name>
    <name type="common">Parasitoid wasp</name>
    <dbReference type="NCBI Taxonomy" id="684658"/>
    <lineage>
        <taxon>Eukaryota</taxon>
        <taxon>Metazoa</taxon>
        <taxon>Ecdysozoa</taxon>
        <taxon>Arthropoda</taxon>
        <taxon>Hexapoda</taxon>
        <taxon>Insecta</taxon>
        <taxon>Pterygota</taxon>
        <taxon>Neoptera</taxon>
        <taxon>Endopterygota</taxon>
        <taxon>Hymenoptera</taxon>
        <taxon>Apocrita</taxon>
        <taxon>Ichneumonoidea</taxon>
        <taxon>Braconidae</taxon>
        <taxon>Aphidiinae</taxon>
        <taxon>Aphidius</taxon>
    </lineage>
</organism>
<sequence>MEIIEKIDINDIIPRVDISGQITESLLAELHDKNWKIRNEGLKKISTILTETKFIKGNIGELPRALSPRLTDSNTKIAQSALGICENIATAMGPPIKQHIRVLFSGFVQCLGDSKNWIRAAAISCMNTWGDQSGYKEFFDEELVICLPHLHSNLEDRNSYVCKYAQEAAIGFMTHLSYKFMVRQTEKLKPGSKTVVIAGLDKARPRVPITTSKPISARKKDDDIDTSPLLAVNNLKHQRVIDEQKLNVHEWNFTTPRKEFVELLKKLMSSAGRVNKSLIANMFHSDFRYHLKAIESLTEVIPNNILLKGLDYLQTVFNLLIQDNYHMMENEAACFIPYLILEMGDPKNAVRNGVRGLFKQIASVYPVSKLFTWKVLNLKMHVKE</sequence>
<dbReference type="InterPro" id="IPR034085">
    <property type="entry name" value="TOG"/>
</dbReference>
<dbReference type="InterPro" id="IPR016024">
    <property type="entry name" value="ARM-type_fold"/>
</dbReference>
<keyword evidence="3" id="KW-1185">Reference proteome</keyword>
<accession>A0A834XY22</accession>
<dbReference type="OrthoDB" id="205662at2759"/>
<dbReference type="GO" id="GO:0051010">
    <property type="term" value="F:microtubule plus-end binding"/>
    <property type="evidence" value="ECO:0007669"/>
    <property type="project" value="InterPro"/>
</dbReference>
<protein>
    <recommendedName>
        <fullName evidence="1">TOG domain-containing protein</fullName>
    </recommendedName>
</protein>
<dbReference type="Gene3D" id="1.25.10.10">
    <property type="entry name" value="Leucine-rich Repeat Variant"/>
    <property type="match status" value="2"/>
</dbReference>
<dbReference type="AlphaFoldDB" id="A0A834XY22"/>
<dbReference type="GO" id="GO:0046785">
    <property type="term" value="P:microtubule polymerization"/>
    <property type="evidence" value="ECO:0007669"/>
    <property type="project" value="InterPro"/>
</dbReference>
<proteinExistence type="predicted"/>
<dbReference type="EMBL" id="JACMRX010000002">
    <property type="protein sequence ID" value="KAF7994210.1"/>
    <property type="molecule type" value="Genomic_DNA"/>
</dbReference>
<dbReference type="GO" id="GO:0030951">
    <property type="term" value="P:establishment or maintenance of microtubule cytoskeleton polarity"/>
    <property type="evidence" value="ECO:0007669"/>
    <property type="project" value="InterPro"/>
</dbReference>
<dbReference type="SUPFAM" id="SSF48371">
    <property type="entry name" value="ARM repeat"/>
    <property type="match status" value="1"/>
</dbReference>
<feature type="domain" description="TOG" evidence="1">
    <location>
        <begin position="11"/>
        <end position="209"/>
    </location>
</feature>
<comment type="caution">
    <text evidence="2">The sequence shown here is derived from an EMBL/GenBank/DDBJ whole genome shotgun (WGS) entry which is preliminary data.</text>
</comment>
<dbReference type="Pfam" id="PF21040">
    <property type="entry name" value="CEP104-like_TOG"/>
    <property type="match status" value="1"/>
</dbReference>
<evidence type="ECO:0000259" key="1">
    <source>
        <dbReference type="SMART" id="SM01349"/>
    </source>
</evidence>
<evidence type="ECO:0000313" key="3">
    <source>
        <dbReference type="Proteomes" id="UP000639338"/>
    </source>
</evidence>
<dbReference type="InterPro" id="IPR045110">
    <property type="entry name" value="XMAP215"/>
</dbReference>
<evidence type="ECO:0000313" key="2">
    <source>
        <dbReference type="EMBL" id="KAF7994210.1"/>
    </source>
</evidence>
<dbReference type="Proteomes" id="UP000639338">
    <property type="component" value="Unassembled WGS sequence"/>
</dbReference>
<dbReference type="PANTHER" id="PTHR12609">
    <property type="entry name" value="MICROTUBULE ASSOCIATED PROTEIN XMAP215"/>
    <property type="match status" value="1"/>
</dbReference>
<reference evidence="2 3" key="1">
    <citation type="submission" date="2020-08" db="EMBL/GenBank/DDBJ databases">
        <title>Aphidius gifuensis genome sequencing and assembly.</title>
        <authorList>
            <person name="Du Z."/>
        </authorList>
    </citation>
    <scope>NUCLEOTIDE SEQUENCE [LARGE SCALE GENOMIC DNA]</scope>
    <source>
        <strain evidence="2">YNYX2018</strain>
        <tissue evidence="2">Adults</tissue>
    </source>
</reference>
<dbReference type="GO" id="GO:0061863">
    <property type="term" value="F:microtubule plus end polymerase"/>
    <property type="evidence" value="ECO:0007669"/>
    <property type="project" value="InterPro"/>
</dbReference>
<name>A0A834XY22_APHGI</name>
<dbReference type="GO" id="GO:0007051">
    <property type="term" value="P:spindle organization"/>
    <property type="evidence" value="ECO:0007669"/>
    <property type="project" value="InterPro"/>
</dbReference>